<proteinExistence type="inferred from homology"/>
<keyword evidence="11" id="KW-0456">Lyase</keyword>
<feature type="compositionally biased region" description="Low complexity" evidence="16">
    <location>
        <begin position="547"/>
        <end position="559"/>
    </location>
</feature>
<comment type="similarity">
    <text evidence="3">Belongs to the RuBisCO large chain family. Type I subfamily.</text>
</comment>
<evidence type="ECO:0000256" key="6">
    <source>
        <dbReference type="ARBA" id="ARBA00022567"/>
    </source>
</evidence>
<comment type="function">
    <text evidence="13">RuBisCO catalyzes two reactions: the carboxylation of D-ribulose 1,5-bisphosphate, the primary event in carbon dioxide fixation, as well as the oxidative fragmentation of the pentose substrate in the photorespiration process. Both reactions occur simultaneously and in competition at the same active site.</text>
</comment>
<dbReference type="GO" id="GO:0019253">
    <property type="term" value="P:reductive pentose-phosphate cycle"/>
    <property type="evidence" value="ECO:0007669"/>
    <property type="project" value="UniProtKB-KW"/>
</dbReference>
<keyword evidence="9" id="KW-0503">Monooxygenase</keyword>
<dbReference type="GO" id="GO:0009536">
    <property type="term" value="C:plastid"/>
    <property type="evidence" value="ECO:0007669"/>
    <property type="project" value="UniProtKB-SubCell"/>
</dbReference>
<dbReference type="InterPro" id="IPR017443">
    <property type="entry name" value="RuBisCO_lsu_fd_N"/>
</dbReference>
<evidence type="ECO:0000256" key="2">
    <source>
        <dbReference type="ARBA" id="ARBA00004474"/>
    </source>
</evidence>
<dbReference type="PANTHER" id="PTHR42704:SF18">
    <property type="entry name" value="RIBULOSE BISPHOSPHATE CARBOXYLASE LARGE CHAIN"/>
    <property type="match status" value="1"/>
</dbReference>
<sequence>MSCREGFMSPQTETKASVGFKAGIKEYKLTYYTPEYQTKDTDILAAFRVTPQPGVPPEETGAVVAAESSTGNVFGFKDLHALRLEDLRVPTAYIKTFQGPPYGIQVERDKLNKYYCPLLGCTIKPKLRLSAKNYGRAVYECLRGKLDFTKDDENTETGEIKGHYLNATAGTCEEMIKRAVFARELGVPIVMHDYLMGGFTANTSLAHYCRDNGLLLHIHRAMHAVIDRQKNHGMHFRVLAKALRMSGGDHIHAGTVVGKLEGERDITLGFVDLLRDDFVEQDRSRGIYFTQDWVSLPGVLPVASRGAIANRVALEACVKARNEGRNLARKGNEIIREASKWSPELAAACERMTIHLLYFHANRGQENSMERWWFNSMLFKKEFERRCGLNKSMGSLGPIENTSEDPNRKVKNIPSCSNVDYLFGVKDIRNFISDDTFVVSDRNGDSYSIYFDIENQIFEIDNDHSFLSELESSFYSYRNSSYLNNGFRGEDPYYNSYMYDTQYSWNNHINSCIDNYLQSQICIDTSIISGSENYSDSYIYRAVCGGESKNSSENEGSSKQTRTKGSDLTIRESSNGNDLTIGSDLTIRESSNDLEVTQKYRHLWVQCENCYGLNYKKFFKSKMNICEQCGYHLKMSSSYRIELLVDPGTWDPMDEDMVSLDPIEFHSEEEPYKDRIDSYQRKTGLTEVVQTGIGQINDIPVSIGVMDF</sequence>
<dbReference type="Proteomes" id="UP000222542">
    <property type="component" value="Unassembled WGS sequence"/>
</dbReference>
<dbReference type="STRING" id="4072.A0A2G3AK72"/>
<dbReference type="Gene3D" id="3.20.20.110">
    <property type="entry name" value="Ribulose bisphosphate carboxylase, large subunit, C-terminal domain"/>
    <property type="match status" value="3"/>
</dbReference>
<evidence type="ECO:0000256" key="16">
    <source>
        <dbReference type="SAM" id="MobiDB-lite"/>
    </source>
</evidence>
<evidence type="ECO:0000256" key="11">
    <source>
        <dbReference type="ARBA" id="ARBA00023239"/>
    </source>
</evidence>
<comment type="catalytic activity">
    <reaction evidence="14">
        <text>D-ribulose 1,5-bisphosphate + O2 = 2-phosphoglycolate + (2R)-3-phosphoglycerate + 2 H(+)</text>
        <dbReference type="Rhea" id="RHEA:36631"/>
        <dbReference type="ChEBI" id="CHEBI:15378"/>
        <dbReference type="ChEBI" id="CHEBI:15379"/>
        <dbReference type="ChEBI" id="CHEBI:57870"/>
        <dbReference type="ChEBI" id="CHEBI:58033"/>
        <dbReference type="ChEBI" id="CHEBI:58272"/>
    </reaction>
</comment>
<comment type="caution">
    <text evidence="18">The sequence shown here is derived from an EMBL/GenBank/DDBJ whole genome shotgun (WGS) entry which is preliminary data.</text>
</comment>
<evidence type="ECO:0000313" key="19">
    <source>
        <dbReference type="Proteomes" id="UP000222542"/>
    </source>
</evidence>
<evidence type="ECO:0000256" key="10">
    <source>
        <dbReference type="ARBA" id="ARBA00023238"/>
    </source>
</evidence>
<dbReference type="SUPFAM" id="SSF54966">
    <property type="entry name" value="RuBisCO, large subunit, small (N-terminal) domain"/>
    <property type="match status" value="1"/>
</dbReference>
<dbReference type="EMBL" id="AYRZ02000001">
    <property type="protein sequence ID" value="PHT94651.1"/>
    <property type="molecule type" value="Genomic_DNA"/>
</dbReference>
<dbReference type="GO" id="GO:0016984">
    <property type="term" value="F:ribulose-bisphosphate carboxylase activity"/>
    <property type="evidence" value="ECO:0007669"/>
    <property type="project" value="UniProtKB-EC"/>
</dbReference>
<keyword evidence="8" id="KW-0560">Oxidoreductase</keyword>
<protein>
    <recommendedName>
        <fullName evidence="5">Ribulose bisphosphate carboxylase large chain</fullName>
        <ecNumber evidence="4">4.1.1.39</ecNumber>
    </recommendedName>
</protein>
<evidence type="ECO:0000256" key="4">
    <source>
        <dbReference type="ARBA" id="ARBA00012287"/>
    </source>
</evidence>
<name>A0A2G3AK72_CAPAN</name>
<dbReference type="InterPro" id="IPR029045">
    <property type="entry name" value="ClpP/crotonase-like_dom_sf"/>
</dbReference>
<keyword evidence="19" id="KW-1185">Reference proteome</keyword>
<dbReference type="Gramene" id="PHT94651">
    <property type="protein sequence ID" value="PHT94651"/>
    <property type="gene ID" value="T459_02533"/>
</dbReference>
<dbReference type="OMA" id="ACERMTI"/>
<evidence type="ECO:0000256" key="7">
    <source>
        <dbReference type="ARBA" id="ARBA00022640"/>
    </source>
</evidence>
<dbReference type="GO" id="GO:0016740">
    <property type="term" value="F:transferase activity"/>
    <property type="evidence" value="ECO:0007669"/>
    <property type="project" value="UniProtKB-KW"/>
</dbReference>
<dbReference type="Pfam" id="PF02788">
    <property type="entry name" value="RuBisCO_large_N"/>
    <property type="match status" value="1"/>
</dbReference>
<evidence type="ECO:0000256" key="15">
    <source>
        <dbReference type="ARBA" id="ARBA00049469"/>
    </source>
</evidence>
<dbReference type="InterPro" id="IPR033966">
    <property type="entry name" value="RuBisCO"/>
</dbReference>
<evidence type="ECO:0000256" key="5">
    <source>
        <dbReference type="ARBA" id="ARBA00017725"/>
    </source>
</evidence>
<dbReference type="GO" id="GO:0004497">
    <property type="term" value="F:monooxygenase activity"/>
    <property type="evidence" value="ECO:0007669"/>
    <property type="project" value="UniProtKB-KW"/>
</dbReference>
<dbReference type="GO" id="GO:0000287">
    <property type="term" value="F:magnesium ion binding"/>
    <property type="evidence" value="ECO:0007669"/>
    <property type="project" value="InterPro"/>
</dbReference>
<dbReference type="InterPro" id="IPR036376">
    <property type="entry name" value="RuBisCO_lsu_C_sf"/>
</dbReference>
<dbReference type="InterPro" id="IPR036422">
    <property type="entry name" value="RuBisCO_lsu_N_sf"/>
</dbReference>
<comment type="catalytic activity">
    <reaction evidence="15">
        <text>2 (2R)-3-phosphoglycerate + 2 H(+) = D-ribulose 1,5-bisphosphate + CO2 + H2O</text>
        <dbReference type="Rhea" id="RHEA:23124"/>
        <dbReference type="ChEBI" id="CHEBI:15377"/>
        <dbReference type="ChEBI" id="CHEBI:15378"/>
        <dbReference type="ChEBI" id="CHEBI:16526"/>
        <dbReference type="ChEBI" id="CHEBI:57870"/>
        <dbReference type="ChEBI" id="CHEBI:58272"/>
        <dbReference type="EC" id="4.1.1.39"/>
    </reaction>
</comment>
<evidence type="ECO:0000259" key="17">
    <source>
        <dbReference type="PROSITE" id="PS50980"/>
    </source>
</evidence>
<reference evidence="18 19" key="2">
    <citation type="journal article" date="2017" name="Genome Biol.">
        <title>New reference genome sequences of hot pepper reveal the massive evolution of plant disease-resistance genes by retroduplication.</title>
        <authorList>
            <person name="Kim S."/>
            <person name="Park J."/>
            <person name="Yeom S.I."/>
            <person name="Kim Y.M."/>
            <person name="Seo E."/>
            <person name="Kim K.T."/>
            <person name="Kim M.S."/>
            <person name="Lee J.M."/>
            <person name="Cheong K."/>
            <person name="Shin H.S."/>
            <person name="Kim S.B."/>
            <person name="Han K."/>
            <person name="Lee J."/>
            <person name="Park M."/>
            <person name="Lee H.A."/>
            <person name="Lee H.Y."/>
            <person name="Lee Y."/>
            <person name="Oh S."/>
            <person name="Lee J.H."/>
            <person name="Choi E."/>
            <person name="Choi E."/>
            <person name="Lee S.E."/>
            <person name="Jeon J."/>
            <person name="Kim H."/>
            <person name="Choi G."/>
            <person name="Song H."/>
            <person name="Lee J."/>
            <person name="Lee S.C."/>
            <person name="Kwon J.K."/>
            <person name="Lee H.Y."/>
            <person name="Koo N."/>
            <person name="Hong Y."/>
            <person name="Kim R.W."/>
            <person name="Kang W.H."/>
            <person name="Huh J.H."/>
            <person name="Kang B.C."/>
            <person name="Yang T.J."/>
            <person name="Lee Y.H."/>
            <person name="Bennetzen J.L."/>
            <person name="Choi D."/>
        </authorList>
    </citation>
    <scope>NUCLEOTIDE SEQUENCE [LARGE SCALE GENOMIC DNA]</scope>
    <source>
        <strain evidence="19">cv. CM334</strain>
    </source>
</reference>
<dbReference type="SUPFAM" id="SSF52096">
    <property type="entry name" value="ClpP/crotonase"/>
    <property type="match status" value="1"/>
</dbReference>
<dbReference type="SUPFAM" id="SSF51649">
    <property type="entry name" value="RuBisCo, C-terminal domain"/>
    <property type="match status" value="1"/>
</dbReference>
<dbReference type="InterPro" id="IPR011762">
    <property type="entry name" value="COA_CT_N"/>
</dbReference>
<keyword evidence="7" id="KW-0934">Plastid</keyword>
<comment type="subcellular location">
    <subcellularLocation>
        <location evidence="2">Plastid</location>
    </subcellularLocation>
</comment>
<keyword evidence="10" id="KW-0601">Photorespiration</keyword>
<keyword evidence="12" id="KW-0120">Carbon dioxide fixation</keyword>
<evidence type="ECO:0000256" key="8">
    <source>
        <dbReference type="ARBA" id="ARBA00023002"/>
    </source>
</evidence>
<organism evidence="18 19">
    <name type="scientific">Capsicum annuum</name>
    <name type="common">Capsicum pepper</name>
    <dbReference type="NCBI Taxonomy" id="4072"/>
    <lineage>
        <taxon>Eukaryota</taxon>
        <taxon>Viridiplantae</taxon>
        <taxon>Streptophyta</taxon>
        <taxon>Embryophyta</taxon>
        <taxon>Tracheophyta</taxon>
        <taxon>Spermatophyta</taxon>
        <taxon>Magnoliopsida</taxon>
        <taxon>eudicotyledons</taxon>
        <taxon>Gunneridae</taxon>
        <taxon>Pentapetalae</taxon>
        <taxon>asterids</taxon>
        <taxon>lamiids</taxon>
        <taxon>Solanales</taxon>
        <taxon>Solanaceae</taxon>
        <taxon>Solanoideae</taxon>
        <taxon>Capsiceae</taxon>
        <taxon>Capsicum</taxon>
    </lineage>
</organism>
<evidence type="ECO:0000313" key="18">
    <source>
        <dbReference type="EMBL" id="PHT94651.1"/>
    </source>
</evidence>
<dbReference type="Gene3D" id="3.90.226.10">
    <property type="entry name" value="2-enoyl-CoA Hydratase, Chain A, domain 1"/>
    <property type="match status" value="1"/>
</dbReference>
<dbReference type="InterPro" id="IPR000685">
    <property type="entry name" value="RuBisCO_lsu_C"/>
</dbReference>
<evidence type="ECO:0000256" key="12">
    <source>
        <dbReference type="ARBA" id="ARBA00023300"/>
    </source>
</evidence>
<dbReference type="PROSITE" id="PS50980">
    <property type="entry name" value="COA_CT_NTER"/>
    <property type="match status" value="1"/>
</dbReference>
<accession>A0A2G3AK72</accession>
<dbReference type="Pfam" id="PF00016">
    <property type="entry name" value="RuBisCO_large"/>
    <property type="match status" value="1"/>
</dbReference>
<dbReference type="EC" id="4.1.1.39" evidence="4"/>
<evidence type="ECO:0000256" key="3">
    <source>
        <dbReference type="ARBA" id="ARBA00006204"/>
    </source>
</evidence>
<gene>
    <name evidence="18" type="ORF">T459_02533</name>
</gene>
<evidence type="ECO:0000256" key="13">
    <source>
        <dbReference type="ARBA" id="ARBA00025664"/>
    </source>
</evidence>
<feature type="domain" description="CoA carboxyltransferase N-terminal" evidence="17">
    <location>
        <begin position="603"/>
        <end position="708"/>
    </location>
</feature>
<evidence type="ECO:0000256" key="1">
    <source>
        <dbReference type="ARBA" id="ARBA00001946"/>
    </source>
</evidence>
<dbReference type="AlphaFoldDB" id="A0A2G3AK72"/>
<reference evidence="18 19" key="1">
    <citation type="journal article" date="2014" name="Nat. Genet.">
        <title>Genome sequence of the hot pepper provides insights into the evolution of pungency in Capsicum species.</title>
        <authorList>
            <person name="Kim S."/>
            <person name="Park M."/>
            <person name="Yeom S.I."/>
            <person name="Kim Y.M."/>
            <person name="Lee J.M."/>
            <person name="Lee H.A."/>
            <person name="Seo E."/>
            <person name="Choi J."/>
            <person name="Cheong K."/>
            <person name="Kim K.T."/>
            <person name="Jung K."/>
            <person name="Lee G.W."/>
            <person name="Oh S.K."/>
            <person name="Bae C."/>
            <person name="Kim S.B."/>
            <person name="Lee H.Y."/>
            <person name="Kim S.Y."/>
            <person name="Kim M.S."/>
            <person name="Kang B.C."/>
            <person name="Jo Y.D."/>
            <person name="Yang H.B."/>
            <person name="Jeong H.J."/>
            <person name="Kang W.H."/>
            <person name="Kwon J.K."/>
            <person name="Shin C."/>
            <person name="Lim J.Y."/>
            <person name="Park J.H."/>
            <person name="Huh J.H."/>
            <person name="Kim J.S."/>
            <person name="Kim B.D."/>
            <person name="Cohen O."/>
            <person name="Paran I."/>
            <person name="Suh M.C."/>
            <person name="Lee S.B."/>
            <person name="Kim Y.K."/>
            <person name="Shin Y."/>
            <person name="Noh S.J."/>
            <person name="Park J."/>
            <person name="Seo Y.S."/>
            <person name="Kwon S.Y."/>
            <person name="Kim H.A."/>
            <person name="Park J.M."/>
            <person name="Kim H.J."/>
            <person name="Choi S.B."/>
            <person name="Bosland P.W."/>
            <person name="Reeves G."/>
            <person name="Jo S.H."/>
            <person name="Lee B.W."/>
            <person name="Cho H.T."/>
            <person name="Choi H.S."/>
            <person name="Lee M.S."/>
            <person name="Yu Y."/>
            <person name="Do Choi Y."/>
            <person name="Park B.S."/>
            <person name="van Deynze A."/>
            <person name="Ashrafi H."/>
            <person name="Hill T."/>
            <person name="Kim W.T."/>
            <person name="Pai H.S."/>
            <person name="Ahn H.K."/>
            <person name="Yeam I."/>
            <person name="Giovannoni J.J."/>
            <person name="Rose J.K."/>
            <person name="Sorensen I."/>
            <person name="Lee S.J."/>
            <person name="Kim R.W."/>
            <person name="Choi I.Y."/>
            <person name="Choi B.S."/>
            <person name="Lim J.S."/>
            <person name="Lee Y.H."/>
            <person name="Choi D."/>
        </authorList>
    </citation>
    <scope>NUCLEOTIDE SEQUENCE [LARGE SCALE GENOMIC DNA]</scope>
    <source>
        <strain evidence="19">cv. CM334</strain>
    </source>
</reference>
<comment type="cofactor">
    <cofactor evidence="1">
        <name>Mg(2+)</name>
        <dbReference type="ChEBI" id="CHEBI:18420"/>
    </cofactor>
</comment>
<evidence type="ECO:0000256" key="9">
    <source>
        <dbReference type="ARBA" id="ARBA00023033"/>
    </source>
</evidence>
<dbReference type="Gene3D" id="3.30.70.150">
    <property type="entry name" value="RuBisCO large subunit, N-terminal domain"/>
    <property type="match status" value="2"/>
</dbReference>
<feature type="region of interest" description="Disordered" evidence="16">
    <location>
        <begin position="547"/>
        <end position="575"/>
    </location>
</feature>
<dbReference type="GO" id="GO:0009853">
    <property type="term" value="P:photorespiration"/>
    <property type="evidence" value="ECO:0007669"/>
    <property type="project" value="UniProtKB-KW"/>
</dbReference>
<keyword evidence="6" id="KW-0113">Calvin cycle</keyword>
<evidence type="ECO:0000256" key="14">
    <source>
        <dbReference type="ARBA" id="ARBA00048059"/>
    </source>
</evidence>
<dbReference type="PANTHER" id="PTHR42704">
    <property type="entry name" value="RIBULOSE BISPHOSPHATE CARBOXYLASE"/>
    <property type="match status" value="1"/>
</dbReference>
<keyword evidence="18" id="KW-0808">Transferase</keyword>